<proteinExistence type="predicted"/>
<feature type="chain" id="PRO_5032784279" description="DUF1161 domain-containing protein" evidence="2">
    <location>
        <begin position="31"/>
        <end position="133"/>
    </location>
</feature>
<evidence type="ECO:0000256" key="1">
    <source>
        <dbReference type="SAM" id="MobiDB-lite"/>
    </source>
</evidence>
<accession>A0A840FRU5</accession>
<evidence type="ECO:0008006" key="5">
    <source>
        <dbReference type="Google" id="ProtNLM"/>
    </source>
</evidence>
<dbReference type="Proteomes" id="UP000524450">
    <property type="component" value="Unassembled WGS sequence"/>
</dbReference>
<comment type="caution">
    <text evidence="3">The sequence shown here is derived from an EMBL/GenBank/DDBJ whole genome shotgun (WGS) entry which is preliminary data.</text>
</comment>
<feature type="signal peptide" evidence="2">
    <location>
        <begin position="1"/>
        <end position="30"/>
    </location>
</feature>
<organism evidence="3 4">
    <name type="scientific">Variovorax guangxiensis</name>
    <dbReference type="NCBI Taxonomy" id="1775474"/>
    <lineage>
        <taxon>Bacteria</taxon>
        <taxon>Pseudomonadati</taxon>
        <taxon>Pseudomonadota</taxon>
        <taxon>Betaproteobacteria</taxon>
        <taxon>Burkholderiales</taxon>
        <taxon>Comamonadaceae</taxon>
        <taxon>Variovorax</taxon>
    </lineage>
</organism>
<evidence type="ECO:0000313" key="4">
    <source>
        <dbReference type="Proteomes" id="UP000524450"/>
    </source>
</evidence>
<dbReference type="Pfam" id="PF06649">
    <property type="entry name" value="DUF1161"/>
    <property type="match status" value="1"/>
</dbReference>
<feature type="region of interest" description="Disordered" evidence="1">
    <location>
        <begin position="88"/>
        <end position="112"/>
    </location>
</feature>
<evidence type="ECO:0000256" key="2">
    <source>
        <dbReference type="SAM" id="SignalP"/>
    </source>
</evidence>
<protein>
    <recommendedName>
        <fullName evidence="5">DUF1161 domain-containing protein</fullName>
    </recommendedName>
</protein>
<dbReference type="AlphaFoldDB" id="A0A840FRU5"/>
<sequence>MQMAVAMKPFRLAMLPAVLALAGAAGTAHAAEDCEALRTRIESKIAASGVARFTVTVIDANASANGQVVGSCELGTKKVVYLKDAGAAPAPAPASIPASVPTPPATAAAQGADEPMITECKDGTVTMGDCRKQ</sequence>
<feature type="compositionally biased region" description="Pro residues" evidence="1">
    <location>
        <begin position="90"/>
        <end position="104"/>
    </location>
</feature>
<dbReference type="EMBL" id="JACIFZ010000001">
    <property type="protein sequence ID" value="MBB4220031.1"/>
    <property type="molecule type" value="Genomic_DNA"/>
</dbReference>
<gene>
    <name evidence="3" type="ORF">GGD71_000778</name>
</gene>
<evidence type="ECO:0000313" key="3">
    <source>
        <dbReference type="EMBL" id="MBB4220031.1"/>
    </source>
</evidence>
<reference evidence="3 4" key="1">
    <citation type="submission" date="2020-08" db="EMBL/GenBank/DDBJ databases">
        <title>Genomic Encyclopedia of Type Strains, Phase IV (KMG-V): Genome sequencing to study the core and pangenomes of soil and plant-associated prokaryotes.</title>
        <authorList>
            <person name="Whitman W."/>
        </authorList>
    </citation>
    <scope>NUCLEOTIDE SEQUENCE [LARGE SCALE GENOMIC DNA]</scope>
    <source>
        <strain evidence="3 4">34/80</strain>
    </source>
</reference>
<keyword evidence="2" id="KW-0732">Signal</keyword>
<dbReference type="InterPro" id="IPR010595">
    <property type="entry name" value="DUF1161"/>
</dbReference>
<name>A0A840FRU5_9BURK</name>